<dbReference type="SUPFAM" id="SSF48371">
    <property type="entry name" value="ARM repeat"/>
    <property type="match status" value="1"/>
</dbReference>
<dbReference type="PROSITE" id="PS50176">
    <property type="entry name" value="ARM_REPEAT"/>
    <property type="match status" value="2"/>
</dbReference>
<feature type="compositionally biased region" description="Polar residues" evidence="7">
    <location>
        <begin position="86"/>
        <end position="104"/>
    </location>
</feature>
<feature type="repeat" description="ARM" evidence="6">
    <location>
        <begin position="275"/>
        <end position="317"/>
    </location>
</feature>
<evidence type="ECO:0000256" key="1">
    <source>
        <dbReference type="ARBA" id="ARBA00004282"/>
    </source>
</evidence>
<accession>A0A8C2PYA2</accession>
<dbReference type="Ensembl" id="ENSCCRT00020100496.1">
    <property type="protein sequence ID" value="ENSCCRP00020091969.1"/>
    <property type="gene ID" value="ENSCCRG00020042097.1"/>
</dbReference>
<keyword evidence="3" id="KW-0677">Repeat</keyword>
<sequence>MMPEPLKSALSIGDVEDTSLALPSDRELRSAQQRVLEQVHTIKRSKSKYSSKSVSGLTSPISECTSAHSHLLTCSHVQTMQKQGFMRQSTNSRSFSGQRVTSGSGKLDRSFYSHTGTLPAQTRTNNQLYNYQATRSAPDLGFQSTANGGGATTLRTQTTRQTFNRVPNSPPAQALGNGSSLTRMSNTNQTTTMRAVRHPSSLQSNGESRMSMIRTGQAKDISGMNAEKLMADITMQDAIDYLFSTDESFQLCGAAYIQHSTFTDDKAKQEVLTLKGIPPLVNLLNSPSPQVQETVAAALRNVVFKNQANKEEVRRCGGITQTVQLLGSPNSETQKHLTGLLWNLSSADNLKPDMLRIALPALTEKVIEPFSASSDDNSNTSLEPEVFHNATACLRNLSSSKLANRQAMRNCKGLIDSLMRYTENCVKAGMPDSQVTGENQPHLTTPTLQSQLSLCLDNLKNLTSLSLYKHTQGMNKKSFVNDITSAAFRSLQVVD</sequence>
<dbReference type="GO" id="GO:0098609">
    <property type="term" value="P:cell-cell adhesion"/>
    <property type="evidence" value="ECO:0007669"/>
    <property type="project" value="InterPro"/>
</dbReference>
<dbReference type="GO" id="GO:0005912">
    <property type="term" value="C:adherens junction"/>
    <property type="evidence" value="ECO:0007669"/>
    <property type="project" value="TreeGrafter"/>
</dbReference>
<evidence type="ECO:0000256" key="5">
    <source>
        <dbReference type="ARBA" id="ARBA00022949"/>
    </source>
</evidence>
<evidence type="ECO:0000313" key="8">
    <source>
        <dbReference type="Ensembl" id="ENSCCRP00020091969.1"/>
    </source>
</evidence>
<feature type="region of interest" description="Disordered" evidence="7">
    <location>
        <begin position="163"/>
        <end position="208"/>
    </location>
</feature>
<name>A0A8C2PYA2_CYPCA</name>
<evidence type="ECO:0000256" key="6">
    <source>
        <dbReference type="PROSITE-ProRule" id="PRU00259"/>
    </source>
</evidence>
<dbReference type="PANTHER" id="PTHR10372">
    <property type="entry name" value="PLAKOPHILLIN-RELATED"/>
    <property type="match status" value="1"/>
</dbReference>
<evidence type="ECO:0000256" key="2">
    <source>
        <dbReference type="ARBA" id="ARBA00005462"/>
    </source>
</evidence>
<evidence type="ECO:0000256" key="3">
    <source>
        <dbReference type="ARBA" id="ARBA00022737"/>
    </source>
</evidence>
<dbReference type="InterPro" id="IPR028435">
    <property type="entry name" value="Plakophilin/d_Catenin"/>
</dbReference>
<dbReference type="GO" id="GO:0005634">
    <property type="term" value="C:nucleus"/>
    <property type="evidence" value="ECO:0007669"/>
    <property type="project" value="TreeGrafter"/>
</dbReference>
<evidence type="ECO:0000256" key="7">
    <source>
        <dbReference type="SAM" id="MobiDB-lite"/>
    </source>
</evidence>
<dbReference type="Proteomes" id="UP000694701">
    <property type="component" value="Unplaced"/>
</dbReference>
<dbReference type="Gene3D" id="1.25.10.10">
    <property type="entry name" value="Leucine-rich Repeat Variant"/>
    <property type="match status" value="1"/>
</dbReference>
<evidence type="ECO:0000313" key="9">
    <source>
        <dbReference type="Proteomes" id="UP000694701"/>
    </source>
</evidence>
<dbReference type="InterPro" id="IPR000225">
    <property type="entry name" value="Armadillo"/>
</dbReference>
<feature type="repeat" description="ARM" evidence="6">
    <location>
        <begin position="317"/>
        <end position="345"/>
    </location>
</feature>
<dbReference type="AlphaFoldDB" id="A0A8C2PYA2"/>
<comment type="similarity">
    <text evidence="2">Belongs to the beta-catenin family.</text>
</comment>
<feature type="region of interest" description="Disordered" evidence="7">
    <location>
        <begin position="86"/>
        <end position="119"/>
    </location>
</feature>
<dbReference type="InterPro" id="IPR016024">
    <property type="entry name" value="ARM-type_fold"/>
</dbReference>
<feature type="compositionally biased region" description="Polar residues" evidence="7">
    <location>
        <begin position="176"/>
        <end position="193"/>
    </location>
</feature>
<dbReference type="Pfam" id="PF00514">
    <property type="entry name" value="Arm"/>
    <property type="match status" value="2"/>
</dbReference>
<proteinExistence type="inferred from homology"/>
<evidence type="ECO:0000256" key="4">
    <source>
        <dbReference type="ARBA" id="ARBA00022889"/>
    </source>
</evidence>
<dbReference type="InterPro" id="IPR011989">
    <property type="entry name" value="ARM-like"/>
</dbReference>
<comment type="subcellular location">
    <subcellularLocation>
        <location evidence="1">Cell junction</location>
    </subcellularLocation>
</comment>
<protein>
    <submittedName>
        <fullName evidence="8">Plakophilin 1b</fullName>
    </submittedName>
</protein>
<dbReference type="GO" id="GO:0005886">
    <property type="term" value="C:plasma membrane"/>
    <property type="evidence" value="ECO:0007669"/>
    <property type="project" value="TreeGrafter"/>
</dbReference>
<organism evidence="8 9">
    <name type="scientific">Cyprinus carpio</name>
    <name type="common">Common carp</name>
    <dbReference type="NCBI Taxonomy" id="7962"/>
    <lineage>
        <taxon>Eukaryota</taxon>
        <taxon>Metazoa</taxon>
        <taxon>Chordata</taxon>
        <taxon>Craniata</taxon>
        <taxon>Vertebrata</taxon>
        <taxon>Euteleostomi</taxon>
        <taxon>Actinopterygii</taxon>
        <taxon>Neopterygii</taxon>
        <taxon>Teleostei</taxon>
        <taxon>Ostariophysi</taxon>
        <taxon>Cypriniformes</taxon>
        <taxon>Cyprinidae</taxon>
        <taxon>Cyprininae</taxon>
        <taxon>Cyprinus</taxon>
    </lineage>
</organism>
<keyword evidence="4" id="KW-0130">Cell adhesion</keyword>
<dbReference type="PANTHER" id="PTHR10372:SF3">
    <property type="entry name" value="PLAKOPHILIN-1"/>
    <property type="match status" value="1"/>
</dbReference>
<dbReference type="GO" id="GO:0048513">
    <property type="term" value="P:animal organ development"/>
    <property type="evidence" value="ECO:0007669"/>
    <property type="project" value="UniProtKB-ARBA"/>
</dbReference>
<dbReference type="GO" id="GO:0005737">
    <property type="term" value="C:cytoplasm"/>
    <property type="evidence" value="ECO:0007669"/>
    <property type="project" value="TreeGrafter"/>
</dbReference>
<keyword evidence="5" id="KW-0965">Cell junction</keyword>
<reference evidence="8" key="1">
    <citation type="submission" date="2025-08" db="UniProtKB">
        <authorList>
            <consortium name="Ensembl"/>
        </authorList>
    </citation>
    <scope>IDENTIFICATION</scope>
</reference>
<dbReference type="SMART" id="SM00185">
    <property type="entry name" value="ARM"/>
    <property type="match status" value="3"/>
</dbReference>